<keyword evidence="4 6" id="KW-1133">Transmembrane helix</keyword>
<dbReference type="PANTHER" id="PTHR35007">
    <property type="entry name" value="INTEGRAL MEMBRANE PROTEIN-RELATED"/>
    <property type="match status" value="1"/>
</dbReference>
<dbReference type="RefSeq" id="WP_074746855.1">
    <property type="nucleotide sequence ID" value="NZ_FOCT01000008.1"/>
</dbReference>
<evidence type="ECO:0000256" key="6">
    <source>
        <dbReference type="SAM" id="Phobius"/>
    </source>
</evidence>
<evidence type="ECO:0000256" key="2">
    <source>
        <dbReference type="ARBA" id="ARBA00022475"/>
    </source>
</evidence>
<dbReference type="EMBL" id="FOCT01000008">
    <property type="protein sequence ID" value="SEN88058.1"/>
    <property type="molecule type" value="Genomic_DNA"/>
</dbReference>
<evidence type="ECO:0000256" key="3">
    <source>
        <dbReference type="ARBA" id="ARBA00022692"/>
    </source>
</evidence>
<feature type="transmembrane region" description="Helical" evidence="6">
    <location>
        <begin position="96"/>
        <end position="116"/>
    </location>
</feature>
<evidence type="ECO:0000259" key="7">
    <source>
        <dbReference type="Pfam" id="PF00482"/>
    </source>
</evidence>
<protein>
    <submittedName>
        <fullName evidence="8">Tight adherence protein C</fullName>
    </submittedName>
</protein>
<evidence type="ECO:0000256" key="5">
    <source>
        <dbReference type="ARBA" id="ARBA00023136"/>
    </source>
</evidence>
<feature type="transmembrane region" description="Helical" evidence="6">
    <location>
        <begin position="274"/>
        <end position="300"/>
    </location>
</feature>
<reference evidence="8 9" key="1">
    <citation type="submission" date="2016-10" db="EMBL/GenBank/DDBJ databases">
        <authorList>
            <person name="de Groot N.N."/>
        </authorList>
    </citation>
    <scope>NUCLEOTIDE SEQUENCE [LARGE SCALE GENOMIC DNA]</scope>
    <source>
        <strain evidence="8 9">Nl18</strain>
    </source>
</reference>
<gene>
    <name evidence="8" type="ORF">SAMN05216404_10830</name>
</gene>
<accession>A0A1H8K6N7</accession>
<feature type="transmembrane region" description="Helical" evidence="6">
    <location>
        <begin position="6"/>
        <end position="28"/>
    </location>
</feature>
<sequence length="313" mass="34288">MTPVQIAYLVVIFIIVAGAAFGVMRALAPRPTKTRLDQVAAGDSAPQQKAGDGWERTIFNLANPLAKLALPSEGWETSVLRTRFMHAGYHARSVPMVYFAAKTVLALVLPAIFLLYVGIGRLELDINAAIFALLSLAGLGYYLPNLVLARLVSQRKRELFESFPDAIDLMTVCVEAGLGLDAAMVRVAEEMRLRSKALAGELHLVSLELRAGRTREQALRNLAMRTGVEEVEALVSMLVQADRFGTSVAASLRVHSDTLRTTRRLRAEEAAAKIALKLLFPLIFFIFPSLLLVLMGPAFLNIYRVMLPTLGSQ</sequence>
<dbReference type="InterPro" id="IPR018076">
    <property type="entry name" value="T2SS_GspF_dom"/>
</dbReference>
<dbReference type="Proteomes" id="UP000183898">
    <property type="component" value="Unassembled WGS sequence"/>
</dbReference>
<evidence type="ECO:0000256" key="1">
    <source>
        <dbReference type="ARBA" id="ARBA00004651"/>
    </source>
</evidence>
<dbReference type="AlphaFoldDB" id="A0A1H8K6N7"/>
<evidence type="ECO:0000313" key="9">
    <source>
        <dbReference type="Proteomes" id="UP000183898"/>
    </source>
</evidence>
<keyword evidence="5 6" id="KW-0472">Membrane</keyword>
<dbReference type="GO" id="GO:0005886">
    <property type="term" value="C:plasma membrane"/>
    <property type="evidence" value="ECO:0007669"/>
    <property type="project" value="UniProtKB-SubCell"/>
</dbReference>
<evidence type="ECO:0000256" key="4">
    <source>
        <dbReference type="ARBA" id="ARBA00022989"/>
    </source>
</evidence>
<dbReference type="Pfam" id="PF00482">
    <property type="entry name" value="T2SSF"/>
    <property type="match status" value="1"/>
</dbReference>
<proteinExistence type="predicted"/>
<dbReference type="PANTHER" id="PTHR35007:SF2">
    <property type="entry name" value="PILUS ASSEMBLE PROTEIN"/>
    <property type="match status" value="1"/>
</dbReference>
<keyword evidence="2" id="KW-1003">Cell membrane</keyword>
<evidence type="ECO:0000313" key="8">
    <source>
        <dbReference type="EMBL" id="SEN88058.1"/>
    </source>
</evidence>
<comment type="subcellular location">
    <subcellularLocation>
        <location evidence="1">Cell membrane</location>
        <topology evidence="1">Multi-pass membrane protein</topology>
    </subcellularLocation>
</comment>
<name>A0A1H8K6N7_9PROT</name>
<keyword evidence="3 6" id="KW-0812">Transmembrane</keyword>
<organism evidence="8 9">
    <name type="scientific">Nitrosospira multiformis</name>
    <dbReference type="NCBI Taxonomy" id="1231"/>
    <lineage>
        <taxon>Bacteria</taxon>
        <taxon>Pseudomonadati</taxon>
        <taxon>Pseudomonadota</taxon>
        <taxon>Betaproteobacteria</taxon>
        <taxon>Nitrosomonadales</taxon>
        <taxon>Nitrosomonadaceae</taxon>
        <taxon>Nitrosospira</taxon>
    </lineage>
</organism>
<feature type="transmembrane region" description="Helical" evidence="6">
    <location>
        <begin position="128"/>
        <end position="148"/>
    </location>
</feature>
<feature type="domain" description="Type II secretion system protein GspF" evidence="7">
    <location>
        <begin position="167"/>
        <end position="295"/>
    </location>
</feature>